<keyword evidence="4" id="KW-0472">Membrane</keyword>
<evidence type="ECO:0000256" key="4">
    <source>
        <dbReference type="ARBA" id="ARBA00023136"/>
    </source>
</evidence>
<reference evidence="7 8" key="1">
    <citation type="submission" date="2019-12" db="EMBL/GenBank/DDBJ databases">
        <title>Genomic-based taxomic classification of the family Erythrobacteraceae.</title>
        <authorList>
            <person name="Xu L."/>
        </authorList>
    </citation>
    <scope>NUCLEOTIDE SEQUENCE [LARGE SCALE GENOMIC DNA]</scope>
    <source>
        <strain evidence="7 8">LMG 29518</strain>
    </source>
</reference>
<sequence length="281" mass="29072">MIFTSASALGMLAFAMPAQAQDDPVTAVDAGVFAGDNLTVGVGAVASPSYDGSDDYVISVFPAIRGKVQGIGINPRAGGIALDVIDDDDQPVSFSFGPTARLRTDRDGKIKDEVVKRLGDLDTALEIGPSAGVSFNGVLHEYDTVSMNVDVKWDVLGAHDGMTISPSISYFTPLSRGIVTILAVSAEHGNDKFNDYYYSISPAGAVASGLPEYEADGGWNSAGATLIMGVDLDGDLTNGGLALVGVAGYSRQLGDAKKTPLTSIRGDADQFFGGAGIAYTF</sequence>
<dbReference type="InterPro" id="IPR010583">
    <property type="entry name" value="MipA"/>
</dbReference>
<organism evidence="7 8">
    <name type="scientific">Altericroceibacterium endophyticum</name>
    <dbReference type="NCBI Taxonomy" id="1808508"/>
    <lineage>
        <taxon>Bacteria</taxon>
        <taxon>Pseudomonadati</taxon>
        <taxon>Pseudomonadota</taxon>
        <taxon>Alphaproteobacteria</taxon>
        <taxon>Sphingomonadales</taxon>
        <taxon>Erythrobacteraceae</taxon>
        <taxon>Altericroceibacterium</taxon>
    </lineage>
</organism>
<dbReference type="OrthoDB" id="5462484at2"/>
<dbReference type="PANTHER" id="PTHR38776">
    <property type="entry name" value="MLTA-INTERACTING PROTEIN-RELATED"/>
    <property type="match status" value="1"/>
</dbReference>
<dbReference type="Proteomes" id="UP000438476">
    <property type="component" value="Unassembled WGS sequence"/>
</dbReference>
<name>A0A6I4T753_9SPHN</name>
<comment type="similarity">
    <text evidence="2">Belongs to the MipA/OmpV family.</text>
</comment>
<dbReference type="GO" id="GO:0009279">
    <property type="term" value="C:cell outer membrane"/>
    <property type="evidence" value="ECO:0007669"/>
    <property type="project" value="UniProtKB-SubCell"/>
</dbReference>
<evidence type="ECO:0000256" key="3">
    <source>
        <dbReference type="ARBA" id="ARBA00022729"/>
    </source>
</evidence>
<evidence type="ECO:0000256" key="6">
    <source>
        <dbReference type="SAM" id="SignalP"/>
    </source>
</evidence>
<feature type="chain" id="PRO_5026318708" evidence="6">
    <location>
        <begin position="21"/>
        <end position="281"/>
    </location>
</feature>
<keyword evidence="3 6" id="KW-0732">Signal</keyword>
<dbReference type="PANTHER" id="PTHR38776:SF1">
    <property type="entry name" value="MLTA-INTERACTING PROTEIN-RELATED"/>
    <property type="match status" value="1"/>
</dbReference>
<evidence type="ECO:0000313" key="7">
    <source>
        <dbReference type="EMBL" id="MXO66994.1"/>
    </source>
</evidence>
<keyword evidence="5" id="KW-0998">Cell outer membrane</keyword>
<keyword evidence="8" id="KW-1185">Reference proteome</keyword>
<comment type="caution">
    <text evidence="7">The sequence shown here is derived from an EMBL/GenBank/DDBJ whole genome shotgun (WGS) entry which is preliminary data.</text>
</comment>
<dbReference type="AlphaFoldDB" id="A0A6I4T753"/>
<feature type="signal peptide" evidence="6">
    <location>
        <begin position="1"/>
        <end position="20"/>
    </location>
</feature>
<comment type="subcellular location">
    <subcellularLocation>
        <location evidence="1">Cell outer membrane</location>
    </subcellularLocation>
</comment>
<evidence type="ECO:0000256" key="5">
    <source>
        <dbReference type="ARBA" id="ARBA00023237"/>
    </source>
</evidence>
<accession>A0A6I4T753</accession>
<evidence type="ECO:0000256" key="1">
    <source>
        <dbReference type="ARBA" id="ARBA00004442"/>
    </source>
</evidence>
<proteinExistence type="inferred from homology"/>
<dbReference type="EMBL" id="WTYT01000006">
    <property type="protein sequence ID" value="MXO66994.1"/>
    <property type="molecule type" value="Genomic_DNA"/>
</dbReference>
<gene>
    <name evidence="7" type="ORF">GRI91_14605</name>
</gene>
<evidence type="ECO:0000256" key="2">
    <source>
        <dbReference type="ARBA" id="ARBA00005722"/>
    </source>
</evidence>
<protein>
    <submittedName>
        <fullName evidence="7">MipA/OmpV family protein</fullName>
    </submittedName>
</protein>
<dbReference type="Pfam" id="PF06629">
    <property type="entry name" value="MipA"/>
    <property type="match status" value="1"/>
</dbReference>
<evidence type="ECO:0000313" key="8">
    <source>
        <dbReference type="Proteomes" id="UP000438476"/>
    </source>
</evidence>